<dbReference type="Pfam" id="PF01546">
    <property type="entry name" value="Peptidase_M20"/>
    <property type="match status" value="1"/>
</dbReference>
<keyword evidence="1" id="KW-0645">Protease</keyword>
<dbReference type="InterPro" id="IPR051458">
    <property type="entry name" value="Cyt/Met_Dipeptidase"/>
</dbReference>
<dbReference type="AlphaFoldDB" id="A0A0K6HY94"/>
<dbReference type="InterPro" id="IPR002933">
    <property type="entry name" value="Peptidase_M20"/>
</dbReference>
<keyword evidence="2" id="KW-0479">Metal-binding</keyword>
<dbReference type="GO" id="GO:0006508">
    <property type="term" value="P:proteolysis"/>
    <property type="evidence" value="ECO:0007669"/>
    <property type="project" value="UniProtKB-KW"/>
</dbReference>
<dbReference type="Gene3D" id="3.40.630.10">
    <property type="entry name" value="Zn peptidases"/>
    <property type="match status" value="1"/>
</dbReference>
<reference evidence="5" key="1">
    <citation type="submission" date="2015-08" db="EMBL/GenBank/DDBJ databases">
        <authorList>
            <person name="Varghese N."/>
        </authorList>
    </citation>
    <scope>NUCLEOTIDE SEQUENCE [LARGE SCALE GENOMIC DNA]</scope>
    <source>
        <strain evidence="5">DSM 23407</strain>
    </source>
</reference>
<dbReference type="GO" id="GO:0046872">
    <property type="term" value="F:metal ion binding"/>
    <property type="evidence" value="ECO:0007669"/>
    <property type="project" value="UniProtKB-KW"/>
</dbReference>
<dbReference type="PANTHER" id="PTHR43270">
    <property type="entry name" value="BETA-ALA-HIS DIPEPTIDASE"/>
    <property type="match status" value="1"/>
</dbReference>
<proteinExistence type="predicted"/>
<accession>A0A0K6HY94</accession>
<evidence type="ECO:0000256" key="1">
    <source>
        <dbReference type="ARBA" id="ARBA00022670"/>
    </source>
</evidence>
<keyword evidence="3" id="KW-0378">Hydrolase</keyword>
<evidence type="ECO:0000256" key="3">
    <source>
        <dbReference type="ARBA" id="ARBA00022801"/>
    </source>
</evidence>
<dbReference type="SUPFAM" id="SSF53187">
    <property type="entry name" value="Zn-dependent exopeptidases"/>
    <property type="match status" value="1"/>
</dbReference>
<protein>
    <submittedName>
        <fullName evidence="4">Peptidase family M20/M25/M40</fullName>
    </submittedName>
</protein>
<gene>
    <name evidence="4" type="ORF">Ga0061067_104189</name>
</gene>
<dbReference type="Gene3D" id="3.30.70.360">
    <property type="match status" value="1"/>
</dbReference>
<evidence type="ECO:0000256" key="2">
    <source>
        <dbReference type="ARBA" id="ARBA00022723"/>
    </source>
</evidence>
<dbReference type="PANTHER" id="PTHR43270:SF12">
    <property type="entry name" value="SUCCINYL-DIAMINOPIMELATE DESUCCINYLASE"/>
    <property type="match status" value="1"/>
</dbReference>
<dbReference type="EMBL" id="CYHE01000004">
    <property type="protein sequence ID" value="CUA95850.1"/>
    <property type="molecule type" value="Genomic_DNA"/>
</dbReference>
<evidence type="ECO:0000313" key="5">
    <source>
        <dbReference type="Proteomes" id="UP000183900"/>
    </source>
</evidence>
<organism evidence="4 5">
    <name type="scientific">Pannonibacter indicus</name>
    <dbReference type="NCBI Taxonomy" id="466044"/>
    <lineage>
        <taxon>Bacteria</taxon>
        <taxon>Pseudomonadati</taxon>
        <taxon>Pseudomonadota</taxon>
        <taxon>Alphaproteobacteria</taxon>
        <taxon>Hyphomicrobiales</taxon>
        <taxon>Stappiaceae</taxon>
        <taxon>Pannonibacter</taxon>
    </lineage>
</organism>
<dbReference type="GO" id="GO:0008233">
    <property type="term" value="F:peptidase activity"/>
    <property type="evidence" value="ECO:0007669"/>
    <property type="project" value="UniProtKB-KW"/>
</dbReference>
<keyword evidence="5" id="KW-1185">Reference proteome</keyword>
<dbReference type="Proteomes" id="UP000183900">
    <property type="component" value="Unassembled WGS sequence"/>
</dbReference>
<name>A0A0K6HY94_9HYPH</name>
<evidence type="ECO:0000313" key="4">
    <source>
        <dbReference type="EMBL" id="CUA95850.1"/>
    </source>
</evidence>
<sequence length="124" mass="13824">MPTRVRAAHRWREGLSPFVLTREEDKLYGRSTACNNVQHLINLKAMELILKENGRLGFNAKVIIEMAEETGSYGLRDFFEEKNDLLASDILIASDGPRLAADTPAMFMGSRGGMGIDLTVDLRP</sequence>